<evidence type="ECO:0000256" key="1">
    <source>
        <dbReference type="SAM" id="Phobius"/>
    </source>
</evidence>
<dbReference type="Pfam" id="PF04134">
    <property type="entry name" value="DCC1-like"/>
    <property type="match status" value="1"/>
</dbReference>
<comment type="caution">
    <text evidence="2">The sequence shown here is derived from an EMBL/GenBank/DDBJ whole genome shotgun (WGS) entry which is preliminary data.</text>
</comment>
<evidence type="ECO:0000313" key="3">
    <source>
        <dbReference type="EMBL" id="TDX89857.1"/>
    </source>
</evidence>
<gene>
    <name evidence="3" type="ORF">BCF50_3572</name>
    <name evidence="2" type="ORF">EGI05_17620</name>
</gene>
<keyword evidence="1" id="KW-0472">Membrane</keyword>
<reference evidence="2 4" key="1">
    <citation type="submission" date="2018-11" db="EMBL/GenBank/DDBJ databases">
        <title>Proposal to divide the Flavobacteriaceae and reorganize its genera based on Amino Acid Identity values calculated from whole genome sequences.</title>
        <authorList>
            <person name="Nicholson A.C."/>
            <person name="Gulvik C.A."/>
            <person name="Whitney A.M."/>
            <person name="Humrighouse B.W."/>
            <person name="Bell M."/>
            <person name="Holmes B."/>
            <person name="Steigerwalt A."/>
            <person name="Villarma A."/>
            <person name="Sheth M."/>
            <person name="Batra D."/>
            <person name="Pryor J."/>
            <person name="Bernardet J.-F."/>
            <person name="Hugo C."/>
            <person name="Kampfer P."/>
            <person name="Newman J."/>
            <person name="Mcquiston J.R."/>
        </authorList>
    </citation>
    <scope>NUCLEOTIDE SEQUENCE [LARGE SCALE GENOMIC DNA]</scope>
    <source>
        <strain evidence="2 4">DSM 15235</strain>
    </source>
</reference>
<proteinExistence type="predicted"/>
<organism evidence="2 4">
    <name type="scientific">Chryseobacterium daecheongense</name>
    <dbReference type="NCBI Taxonomy" id="192389"/>
    <lineage>
        <taxon>Bacteria</taxon>
        <taxon>Pseudomonadati</taxon>
        <taxon>Bacteroidota</taxon>
        <taxon>Flavobacteriia</taxon>
        <taxon>Flavobacteriales</taxon>
        <taxon>Weeksellaceae</taxon>
        <taxon>Chryseobacterium group</taxon>
        <taxon>Chryseobacterium</taxon>
    </lineage>
</organism>
<dbReference type="EMBL" id="RJTX01000004">
    <property type="protein sequence ID" value="ROH96315.1"/>
    <property type="molecule type" value="Genomic_DNA"/>
</dbReference>
<sequence>MLIFYDNWCPNCTRFVQIVKKLDWFSCIEEKPLRDILYTDEFPSLDRKMALKQMASYNGKWHYGFISIYLILKKLPICWIFIPFLYLLKISTIGQFIYSELALKRRIIPIHCDENSCQIP</sequence>
<dbReference type="Proteomes" id="UP000269375">
    <property type="component" value="Unassembled WGS sequence"/>
</dbReference>
<dbReference type="Proteomes" id="UP000295709">
    <property type="component" value="Unassembled WGS sequence"/>
</dbReference>
<accession>A0A3N0VU82</accession>
<dbReference type="InterPro" id="IPR007263">
    <property type="entry name" value="DCC1-like"/>
</dbReference>
<dbReference type="OrthoDB" id="1260738at2"/>
<dbReference type="EMBL" id="SOQW01000006">
    <property type="protein sequence ID" value="TDX89857.1"/>
    <property type="molecule type" value="Genomic_DNA"/>
</dbReference>
<dbReference type="GO" id="GO:0015035">
    <property type="term" value="F:protein-disulfide reductase activity"/>
    <property type="evidence" value="ECO:0007669"/>
    <property type="project" value="InterPro"/>
</dbReference>
<reference evidence="3 5" key="2">
    <citation type="submission" date="2019-03" db="EMBL/GenBank/DDBJ databases">
        <title>Genomic Encyclopedia of Archaeal and Bacterial Type Strains, Phase II (KMG-II): from individual species to whole genera.</title>
        <authorList>
            <person name="Goeker M."/>
        </authorList>
    </citation>
    <scope>NUCLEOTIDE SEQUENCE [LARGE SCALE GENOMIC DNA]</scope>
    <source>
        <strain evidence="3 5">DSM 15235</strain>
    </source>
</reference>
<keyword evidence="1" id="KW-1133">Transmembrane helix</keyword>
<dbReference type="RefSeq" id="WP_123264320.1">
    <property type="nucleotide sequence ID" value="NZ_RJTX01000004.1"/>
</dbReference>
<keyword evidence="5" id="KW-1185">Reference proteome</keyword>
<evidence type="ECO:0000313" key="2">
    <source>
        <dbReference type="EMBL" id="ROH96315.1"/>
    </source>
</evidence>
<protein>
    <submittedName>
        <fullName evidence="3">DCC family thiol-disulfide oxidoreductase YuxK</fullName>
    </submittedName>
    <submittedName>
        <fullName evidence="2">DUF393 domain-containing protein</fullName>
    </submittedName>
</protein>
<feature type="transmembrane region" description="Helical" evidence="1">
    <location>
        <begin position="61"/>
        <end position="88"/>
    </location>
</feature>
<evidence type="ECO:0000313" key="5">
    <source>
        <dbReference type="Proteomes" id="UP000295709"/>
    </source>
</evidence>
<name>A0A3N0VU82_9FLAO</name>
<evidence type="ECO:0000313" key="4">
    <source>
        <dbReference type="Proteomes" id="UP000269375"/>
    </source>
</evidence>
<dbReference type="AlphaFoldDB" id="A0A3N0VU82"/>
<keyword evidence="1" id="KW-0812">Transmembrane</keyword>